<keyword evidence="2" id="KW-0238">DNA-binding</keyword>
<evidence type="ECO:0000256" key="2">
    <source>
        <dbReference type="ARBA" id="ARBA00023125"/>
    </source>
</evidence>
<dbReference type="CDD" id="cd17535">
    <property type="entry name" value="REC_NarL-like"/>
    <property type="match status" value="1"/>
</dbReference>
<dbReference type="InterPro" id="IPR001789">
    <property type="entry name" value="Sig_transdc_resp-reg_receiver"/>
</dbReference>
<dbReference type="PROSITE" id="PS50043">
    <property type="entry name" value="HTH_LUXR_2"/>
    <property type="match status" value="1"/>
</dbReference>
<dbReference type="OrthoDB" id="9797341at2"/>
<name>A0A328V8T8_9CHLR</name>
<accession>A0A328V8T8</accession>
<organism evidence="6 7">
    <name type="scientific">Thermogemmatispora tikiterensis</name>
    <dbReference type="NCBI Taxonomy" id="1825093"/>
    <lineage>
        <taxon>Bacteria</taxon>
        <taxon>Bacillati</taxon>
        <taxon>Chloroflexota</taxon>
        <taxon>Ktedonobacteria</taxon>
        <taxon>Thermogemmatisporales</taxon>
        <taxon>Thermogemmatisporaceae</taxon>
        <taxon>Thermogemmatispora</taxon>
    </lineage>
</organism>
<proteinExistence type="predicted"/>
<dbReference type="EMBL" id="MCIF01000002">
    <property type="protein sequence ID" value="RAQ94027.1"/>
    <property type="molecule type" value="Genomic_DNA"/>
</dbReference>
<dbReference type="RefSeq" id="WP_112425589.1">
    <property type="nucleotide sequence ID" value="NZ_MCIF01000002.1"/>
</dbReference>
<dbReference type="GO" id="GO:0000160">
    <property type="term" value="P:phosphorelay signal transduction system"/>
    <property type="evidence" value="ECO:0007669"/>
    <property type="project" value="InterPro"/>
</dbReference>
<keyword evidence="7" id="KW-1185">Reference proteome</keyword>
<sequence length="228" mass="25744">MVHIRVLLAEGQPIYRAGMRYLLERDEKIEVLGEARRAEEALRLTRELRPEVLILDLQLPYLSGLEVVETLRKQQGTLRVLALSRYDDQVYLTRVVTSGVDGCLLKAEDPALVVEAVHAIAAHGEQWWSPGVSRKLLNRNAIQALVRSSLNLNQRELQILHLMALGYNNRYIAAKLCLSQGTVKNYISGLYSKLQVHTRAMAVSWAWQHGLLEDKGSLECLEHLESGV</sequence>
<dbReference type="GO" id="GO:0003677">
    <property type="term" value="F:DNA binding"/>
    <property type="evidence" value="ECO:0007669"/>
    <property type="project" value="UniProtKB-KW"/>
</dbReference>
<dbReference type="SUPFAM" id="SSF46894">
    <property type="entry name" value="C-terminal effector domain of the bipartite response regulators"/>
    <property type="match status" value="1"/>
</dbReference>
<dbReference type="SMART" id="SM00448">
    <property type="entry name" value="REC"/>
    <property type="match status" value="1"/>
</dbReference>
<evidence type="ECO:0000259" key="5">
    <source>
        <dbReference type="PROSITE" id="PS50110"/>
    </source>
</evidence>
<dbReference type="SUPFAM" id="SSF52172">
    <property type="entry name" value="CheY-like"/>
    <property type="match status" value="1"/>
</dbReference>
<evidence type="ECO:0000313" key="7">
    <source>
        <dbReference type="Proteomes" id="UP000248706"/>
    </source>
</evidence>
<feature type="modified residue" description="4-aspartylphosphate" evidence="3">
    <location>
        <position position="56"/>
    </location>
</feature>
<dbReference type="InterPro" id="IPR011006">
    <property type="entry name" value="CheY-like_superfamily"/>
</dbReference>
<dbReference type="Proteomes" id="UP000248706">
    <property type="component" value="Unassembled WGS sequence"/>
</dbReference>
<gene>
    <name evidence="6" type="ORF">A4R35_00685</name>
</gene>
<feature type="domain" description="HTH luxR-type" evidence="4">
    <location>
        <begin position="145"/>
        <end position="210"/>
    </location>
</feature>
<dbReference type="CDD" id="cd06170">
    <property type="entry name" value="LuxR_C_like"/>
    <property type="match status" value="1"/>
</dbReference>
<dbReference type="Pfam" id="PF00196">
    <property type="entry name" value="GerE"/>
    <property type="match status" value="1"/>
</dbReference>
<dbReference type="AlphaFoldDB" id="A0A328V8T8"/>
<dbReference type="InterPro" id="IPR000792">
    <property type="entry name" value="Tscrpt_reg_LuxR_C"/>
</dbReference>
<reference evidence="6 7" key="1">
    <citation type="submission" date="2016-08" db="EMBL/GenBank/DDBJ databases">
        <title>Analysis of Carbohydrate Active Enzymes in Thermogemmatispora T81 Reveals Carbohydrate Degradation Ability.</title>
        <authorList>
            <person name="Tomazini A."/>
            <person name="Lal S."/>
            <person name="Stott M."/>
            <person name="Henrissat B."/>
            <person name="Polikarpov I."/>
            <person name="Sparling R."/>
            <person name="Levin D.B."/>
        </authorList>
    </citation>
    <scope>NUCLEOTIDE SEQUENCE [LARGE SCALE GENOMIC DNA]</scope>
    <source>
        <strain evidence="6 7">T81</strain>
    </source>
</reference>
<dbReference type="PRINTS" id="PR00038">
    <property type="entry name" value="HTHLUXR"/>
</dbReference>
<dbReference type="PANTHER" id="PTHR43214:SF43">
    <property type="entry name" value="TWO-COMPONENT RESPONSE REGULATOR"/>
    <property type="match status" value="1"/>
</dbReference>
<dbReference type="InterPro" id="IPR016032">
    <property type="entry name" value="Sig_transdc_resp-reg_C-effctor"/>
</dbReference>
<keyword evidence="1 3" id="KW-0597">Phosphoprotein</keyword>
<dbReference type="Gene3D" id="3.40.50.2300">
    <property type="match status" value="1"/>
</dbReference>
<dbReference type="PANTHER" id="PTHR43214">
    <property type="entry name" value="TWO-COMPONENT RESPONSE REGULATOR"/>
    <property type="match status" value="1"/>
</dbReference>
<dbReference type="Pfam" id="PF00072">
    <property type="entry name" value="Response_reg"/>
    <property type="match status" value="1"/>
</dbReference>
<evidence type="ECO:0000313" key="6">
    <source>
        <dbReference type="EMBL" id="RAQ94027.1"/>
    </source>
</evidence>
<protein>
    <recommendedName>
        <fullName evidence="8">DNA-binding response regulator</fullName>
    </recommendedName>
</protein>
<dbReference type="SMART" id="SM00421">
    <property type="entry name" value="HTH_LUXR"/>
    <property type="match status" value="1"/>
</dbReference>
<dbReference type="InterPro" id="IPR058245">
    <property type="entry name" value="NreC/VraR/RcsB-like_REC"/>
</dbReference>
<evidence type="ECO:0000256" key="3">
    <source>
        <dbReference type="PROSITE-ProRule" id="PRU00169"/>
    </source>
</evidence>
<dbReference type="PROSITE" id="PS50110">
    <property type="entry name" value="RESPONSE_REGULATORY"/>
    <property type="match status" value="1"/>
</dbReference>
<evidence type="ECO:0008006" key="8">
    <source>
        <dbReference type="Google" id="ProtNLM"/>
    </source>
</evidence>
<feature type="domain" description="Response regulatory" evidence="5">
    <location>
        <begin position="5"/>
        <end position="121"/>
    </location>
</feature>
<dbReference type="InterPro" id="IPR039420">
    <property type="entry name" value="WalR-like"/>
</dbReference>
<evidence type="ECO:0000259" key="4">
    <source>
        <dbReference type="PROSITE" id="PS50043"/>
    </source>
</evidence>
<evidence type="ECO:0000256" key="1">
    <source>
        <dbReference type="ARBA" id="ARBA00022553"/>
    </source>
</evidence>
<comment type="caution">
    <text evidence="6">The sequence shown here is derived from an EMBL/GenBank/DDBJ whole genome shotgun (WGS) entry which is preliminary data.</text>
</comment>
<dbReference type="GO" id="GO:0006355">
    <property type="term" value="P:regulation of DNA-templated transcription"/>
    <property type="evidence" value="ECO:0007669"/>
    <property type="project" value="InterPro"/>
</dbReference>